<evidence type="ECO:0000256" key="1">
    <source>
        <dbReference type="ARBA" id="ARBA00023015"/>
    </source>
</evidence>
<dbReference type="SMART" id="SM00421">
    <property type="entry name" value="HTH_LUXR"/>
    <property type="match status" value="1"/>
</dbReference>
<dbReference type="OrthoDB" id="965844at2"/>
<dbReference type="PRINTS" id="PR00038">
    <property type="entry name" value="HTHLUXR"/>
</dbReference>
<reference evidence="6 7" key="1">
    <citation type="submission" date="2019-03" db="EMBL/GenBank/DDBJ databases">
        <title>Empedobacter tilapiae sp. nov., isolated from an intestine of Nile tilapia Oreochromis niloticus.</title>
        <authorList>
            <person name="Kim Y.-O."/>
            <person name="Yoon J.-H."/>
        </authorList>
    </citation>
    <scope>NUCLEOTIDE SEQUENCE [LARGE SCALE GENOMIC DNA]</scope>
    <source>
        <strain evidence="6 7">MRS2</strain>
    </source>
</reference>
<proteinExistence type="predicted"/>
<evidence type="ECO:0000256" key="3">
    <source>
        <dbReference type="ARBA" id="ARBA00023163"/>
    </source>
</evidence>
<evidence type="ECO:0000313" key="7">
    <source>
        <dbReference type="Proteomes" id="UP000297998"/>
    </source>
</evidence>
<evidence type="ECO:0000259" key="4">
    <source>
        <dbReference type="PROSITE" id="PS50043"/>
    </source>
</evidence>
<sequence length="257" mass="30013">MKKLSQKSFEEHVNTVKKFWSKNTEKRINSEENNNFKTIDDFQRIYGCLSIGEYFIYIINPNKGTFEYVSPQAEVILGYPANEYSAELCVQMVHPKDLEYVIDIQQKIANFSMEIIPEERVNYKFTYDFRVLDNNDNIHQIHLQHFFYELGKNLLPNRVICLATDITQLKVGGIPKMLVYDIKNGLNNLLNPKVNSTLHLTKKENEIIEYLIKGYTSQDIANAIGLSKHTVDTHRRNILKKNNCSNTSELFSLYFKK</sequence>
<dbReference type="CDD" id="cd00130">
    <property type="entry name" value="PAS"/>
    <property type="match status" value="1"/>
</dbReference>
<dbReference type="Gene3D" id="3.30.450.20">
    <property type="entry name" value="PAS domain"/>
    <property type="match status" value="1"/>
</dbReference>
<dbReference type="InterPro" id="IPR036388">
    <property type="entry name" value="WH-like_DNA-bd_sf"/>
</dbReference>
<dbReference type="InterPro" id="IPR000014">
    <property type="entry name" value="PAS"/>
</dbReference>
<dbReference type="Gene3D" id="1.10.10.10">
    <property type="entry name" value="Winged helix-like DNA-binding domain superfamily/Winged helix DNA-binding domain"/>
    <property type="match status" value="1"/>
</dbReference>
<organism evidence="6 7">
    <name type="scientific">Empedobacter tilapiae</name>
    <dbReference type="NCBI Taxonomy" id="2491114"/>
    <lineage>
        <taxon>Bacteria</taxon>
        <taxon>Pseudomonadati</taxon>
        <taxon>Bacteroidota</taxon>
        <taxon>Flavobacteriia</taxon>
        <taxon>Flavobacteriales</taxon>
        <taxon>Weeksellaceae</taxon>
        <taxon>Empedobacter</taxon>
    </lineage>
</organism>
<dbReference type="PROSITE" id="PS00622">
    <property type="entry name" value="HTH_LUXR_1"/>
    <property type="match status" value="1"/>
</dbReference>
<dbReference type="AlphaFoldDB" id="A0A4Z1BVF8"/>
<dbReference type="GO" id="GO:0006355">
    <property type="term" value="P:regulation of DNA-templated transcription"/>
    <property type="evidence" value="ECO:0007669"/>
    <property type="project" value="InterPro"/>
</dbReference>
<gene>
    <name evidence="6" type="ORF">E4J94_00575</name>
</gene>
<evidence type="ECO:0000256" key="2">
    <source>
        <dbReference type="ARBA" id="ARBA00023125"/>
    </source>
</evidence>
<dbReference type="Pfam" id="PF00196">
    <property type="entry name" value="GerE"/>
    <property type="match status" value="1"/>
</dbReference>
<feature type="domain" description="PAS" evidence="5">
    <location>
        <begin position="63"/>
        <end position="112"/>
    </location>
</feature>
<dbReference type="PANTHER" id="PTHR44688:SF16">
    <property type="entry name" value="DNA-BINDING TRANSCRIPTIONAL ACTIVATOR DEVR_DOSR"/>
    <property type="match status" value="1"/>
</dbReference>
<dbReference type="CDD" id="cd06170">
    <property type="entry name" value="LuxR_C_like"/>
    <property type="match status" value="1"/>
</dbReference>
<name>A0A4Z1BVF8_9FLAO</name>
<keyword evidence="2" id="KW-0238">DNA-binding</keyword>
<evidence type="ECO:0000313" key="6">
    <source>
        <dbReference type="EMBL" id="TGN30103.1"/>
    </source>
</evidence>
<dbReference type="EMBL" id="SRPE01000001">
    <property type="protein sequence ID" value="TGN30103.1"/>
    <property type="molecule type" value="Genomic_DNA"/>
</dbReference>
<evidence type="ECO:0000259" key="5">
    <source>
        <dbReference type="PROSITE" id="PS50112"/>
    </source>
</evidence>
<comment type="caution">
    <text evidence="6">The sequence shown here is derived from an EMBL/GenBank/DDBJ whole genome shotgun (WGS) entry which is preliminary data.</text>
</comment>
<dbReference type="SUPFAM" id="SSF55785">
    <property type="entry name" value="PYP-like sensor domain (PAS domain)"/>
    <property type="match status" value="1"/>
</dbReference>
<dbReference type="GO" id="GO:0003677">
    <property type="term" value="F:DNA binding"/>
    <property type="evidence" value="ECO:0007669"/>
    <property type="project" value="UniProtKB-KW"/>
</dbReference>
<dbReference type="InterPro" id="IPR000792">
    <property type="entry name" value="Tscrpt_reg_LuxR_C"/>
</dbReference>
<keyword evidence="3" id="KW-0804">Transcription</keyword>
<accession>A0A4Z1BVF8</accession>
<feature type="domain" description="HTH luxR-type" evidence="4">
    <location>
        <begin position="193"/>
        <end position="257"/>
    </location>
</feature>
<dbReference type="SUPFAM" id="SSF46894">
    <property type="entry name" value="C-terminal effector domain of the bipartite response regulators"/>
    <property type="match status" value="1"/>
</dbReference>
<dbReference type="Proteomes" id="UP000297998">
    <property type="component" value="Unassembled WGS sequence"/>
</dbReference>
<dbReference type="PROSITE" id="PS50112">
    <property type="entry name" value="PAS"/>
    <property type="match status" value="1"/>
</dbReference>
<evidence type="ECO:0008006" key="8">
    <source>
        <dbReference type="Google" id="ProtNLM"/>
    </source>
</evidence>
<keyword evidence="1" id="KW-0805">Transcription regulation</keyword>
<dbReference type="PANTHER" id="PTHR44688">
    <property type="entry name" value="DNA-BINDING TRANSCRIPTIONAL ACTIVATOR DEVR_DOSR"/>
    <property type="match status" value="1"/>
</dbReference>
<protein>
    <recommendedName>
        <fullName evidence="8">PAS domain-containing protein</fullName>
    </recommendedName>
</protein>
<dbReference type="InterPro" id="IPR035965">
    <property type="entry name" value="PAS-like_dom_sf"/>
</dbReference>
<dbReference type="PROSITE" id="PS50043">
    <property type="entry name" value="HTH_LUXR_2"/>
    <property type="match status" value="1"/>
</dbReference>
<dbReference type="InterPro" id="IPR016032">
    <property type="entry name" value="Sig_transdc_resp-reg_C-effctor"/>
</dbReference>
<dbReference type="RefSeq" id="WP_135833970.1">
    <property type="nucleotide sequence ID" value="NZ_SRPE01000001.1"/>
</dbReference>
<keyword evidence="7" id="KW-1185">Reference proteome</keyword>